<proteinExistence type="predicted"/>
<keyword evidence="3" id="KW-1185">Reference proteome</keyword>
<evidence type="ECO:0000313" key="3">
    <source>
        <dbReference type="Proteomes" id="UP000240912"/>
    </source>
</evidence>
<dbReference type="InterPro" id="IPR004360">
    <property type="entry name" value="Glyas_Fos-R_dOase_dom"/>
</dbReference>
<feature type="domain" description="VOC" evidence="1">
    <location>
        <begin position="9"/>
        <end position="130"/>
    </location>
</feature>
<dbReference type="Proteomes" id="UP000240912">
    <property type="component" value="Unassembled WGS sequence"/>
</dbReference>
<evidence type="ECO:0000259" key="1">
    <source>
        <dbReference type="PROSITE" id="PS51819"/>
    </source>
</evidence>
<sequence length="147" mass="16138">MKTSSTLRGLATSCFYADDLAAARAWYAEFLGVDAYFAFPRTGEPAYIEFRLGDYQHELGFIDSRYAPQGKREPGGAITYWHVDDIEATYARLLDLGATTFEPIMPRSDSGFITASVVDPFGNVLGIMYNPHYLDMLAAIQSGTAGA</sequence>
<protein>
    <recommendedName>
        <fullName evidence="1">VOC domain-containing protein</fullName>
    </recommendedName>
</protein>
<name>A0A2T3HNC0_9SPHI</name>
<evidence type="ECO:0000313" key="2">
    <source>
        <dbReference type="EMBL" id="PST83929.1"/>
    </source>
</evidence>
<comment type="caution">
    <text evidence="2">The sequence shown here is derived from an EMBL/GenBank/DDBJ whole genome shotgun (WGS) entry which is preliminary data.</text>
</comment>
<dbReference type="InterPro" id="IPR037523">
    <property type="entry name" value="VOC_core"/>
</dbReference>
<dbReference type="InterPro" id="IPR052164">
    <property type="entry name" value="Anthracycline_SecMetBiosynth"/>
</dbReference>
<dbReference type="PANTHER" id="PTHR33993">
    <property type="entry name" value="GLYOXALASE-RELATED"/>
    <property type="match status" value="1"/>
</dbReference>
<dbReference type="InterPro" id="IPR029068">
    <property type="entry name" value="Glyas_Bleomycin-R_OHBP_Dase"/>
</dbReference>
<dbReference type="AlphaFoldDB" id="A0A2T3HNC0"/>
<dbReference type="SUPFAM" id="SSF54593">
    <property type="entry name" value="Glyoxalase/Bleomycin resistance protein/Dihydroxybiphenyl dioxygenase"/>
    <property type="match status" value="1"/>
</dbReference>
<dbReference type="RefSeq" id="WP_107214662.1">
    <property type="nucleotide sequence ID" value="NZ_KZ686268.1"/>
</dbReference>
<gene>
    <name evidence="2" type="ORF">C7T94_04080</name>
</gene>
<organism evidence="2 3">
    <name type="scientific">Pedobacter yulinensis</name>
    <dbReference type="NCBI Taxonomy" id="2126353"/>
    <lineage>
        <taxon>Bacteria</taxon>
        <taxon>Pseudomonadati</taxon>
        <taxon>Bacteroidota</taxon>
        <taxon>Sphingobacteriia</taxon>
        <taxon>Sphingobacteriales</taxon>
        <taxon>Sphingobacteriaceae</taxon>
        <taxon>Pedobacter</taxon>
    </lineage>
</organism>
<accession>A0A2T3HNC0</accession>
<dbReference type="EMBL" id="PYLS01000004">
    <property type="protein sequence ID" value="PST83929.1"/>
    <property type="molecule type" value="Genomic_DNA"/>
</dbReference>
<dbReference type="Pfam" id="PF00903">
    <property type="entry name" value="Glyoxalase"/>
    <property type="match status" value="1"/>
</dbReference>
<dbReference type="PROSITE" id="PS51819">
    <property type="entry name" value="VOC"/>
    <property type="match status" value="1"/>
</dbReference>
<dbReference type="Gene3D" id="3.10.180.10">
    <property type="entry name" value="2,3-Dihydroxybiphenyl 1,2-Dioxygenase, domain 1"/>
    <property type="match status" value="1"/>
</dbReference>
<reference evidence="2 3" key="1">
    <citation type="submission" date="2018-03" db="EMBL/GenBank/DDBJ databases">
        <authorList>
            <person name="Keele B.F."/>
        </authorList>
    </citation>
    <scope>NUCLEOTIDE SEQUENCE [LARGE SCALE GENOMIC DNA]</scope>
    <source>
        <strain evidence="2 3">YL28-9</strain>
    </source>
</reference>
<dbReference type="OrthoDB" id="4548523at2"/>